<dbReference type="Proteomes" id="UP000593966">
    <property type="component" value="Chromosome"/>
</dbReference>
<protein>
    <submittedName>
        <fullName evidence="1">Uncharacterized protein</fullName>
    </submittedName>
</protein>
<keyword evidence="2" id="KW-1185">Reference proteome</keyword>
<dbReference type="AlphaFoldDB" id="A0A7S6VUQ0"/>
<evidence type="ECO:0000313" key="1">
    <source>
        <dbReference type="EMBL" id="QOW45239.1"/>
    </source>
</evidence>
<reference evidence="1 2" key="1">
    <citation type="submission" date="2020-02" db="EMBL/GenBank/DDBJ databases">
        <title>Tigecycline-resistant Acinetobacter species from pigs and migratory birds.</title>
        <authorList>
            <person name="Chen C."/>
            <person name="Sun J."/>
            <person name="Liao X.-P."/>
            <person name="Liu Y.-H."/>
        </authorList>
    </citation>
    <scope>NUCLEOTIDE SEQUENCE [LARGE SCALE GENOMIC DNA]</scope>
    <source>
        <strain evidence="1 2">YH12207_T</strain>
    </source>
</reference>
<name>A0A7S6VUQ0_9GAMM</name>
<organism evidence="1 2">
    <name type="scientific">Acinetobacter piscicola</name>
    <dbReference type="NCBI Taxonomy" id="2006115"/>
    <lineage>
        <taxon>Bacteria</taxon>
        <taxon>Pseudomonadati</taxon>
        <taxon>Pseudomonadota</taxon>
        <taxon>Gammaproteobacteria</taxon>
        <taxon>Moraxellales</taxon>
        <taxon>Moraxellaceae</taxon>
        <taxon>Acinetobacter</taxon>
    </lineage>
</organism>
<dbReference type="EMBL" id="CP048659">
    <property type="protein sequence ID" value="QOW45239.1"/>
    <property type="molecule type" value="Genomic_DNA"/>
</dbReference>
<gene>
    <name evidence="1" type="ORF">G0028_04610</name>
</gene>
<evidence type="ECO:0000313" key="2">
    <source>
        <dbReference type="Proteomes" id="UP000593966"/>
    </source>
</evidence>
<proteinExistence type="predicted"/>
<dbReference type="RefSeq" id="WP_180046735.1">
    <property type="nucleotide sequence ID" value="NZ_CP048659.1"/>
</dbReference>
<accession>A0A7S6VUQ0</accession>
<sequence length="114" mass="13655">MNKLLENHWWGIELHSAIVTYDTLSWLSDAYQLNSQSFYELSEDLLQIEFPQKDLIIDVGWYNPFGTRKGFFRIVVIKNMDWEKPLFIKNFRKINILKQQVSILIQTIEQGQFQ</sequence>